<evidence type="ECO:0000256" key="14">
    <source>
        <dbReference type="SAM" id="MobiDB-lite"/>
    </source>
</evidence>
<keyword evidence="4" id="KW-0645">Protease</keyword>
<evidence type="ECO:0000313" key="19">
    <source>
        <dbReference type="Proteomes" id="UP000250222"/>
    </source>
</evidence>
<dbReference type="GO" id="GO:0006508">
    <property type="term" value="P:proteolysis"/>
    <property type="evidence" value="ECO:0007669"/>
    <property type="project" value="UniProtKB-KW"/>
</dbReference>
<dbReference type="InterPro" id="IPR001264">
    <property type="entry name" value="Glyco_trans_51"/>
</dbReference>
<evidence type="ECO:0000259" key="17">
    <source>
        <dbReference type="Pfam" id="PF00912"/>
    </source>
</evidence>
<keyword evidence="3 18" id="KW-0121">Carboxypeptidase</keyword>
<dbReference type="PANTHER" id="PTHR32282">
    <property type="entry name" value="BINDING PROTEIN TRANSPEPTIDASE, PUTATIVE-RELATED"/>
    <property type="match status" value="1"/>
</dbReference>
<gene>
    <name evidence="18" type="ORF">SAMN05216184_12225</name>
</gene>
<feature type="transmembrane region" description="Helical" evidence="15">
    <location>
        <begin position="41"/>
        <end position="62"/>
    </location>
</feature>
<dbReference type="Gene3D" id="1.10.3810.10">
    <property type="entry name" value="Biosynthetic peptidoglycan transglycosylase-like"/>
    <property type="match status" value="1"/>
</dbReference>
<evidence type="ECO:0000256" key="11">
    <source>
        <dbReference type="ARBA" id="ARBA00023316"/>
    </source>
</evidence>
<comment type="similarity">
    <text evidence="1">In the C-terminal section; belongs to the transpeptidase family.</text>
</comment>
<evidence type="ECO:0000256" key="7">
    <source>
        <dbReference type="ARBA" id="ARBA00022801"/>
    </source>
</evidence>
<comment type="catalytic activity">
    <reaction evidence="12">
        <text>Preferential cleavage: (Ac)2-L-Lys-D-Ala-|-D-Ala. Also transpeptidation of peptidyl-alanyl moieties that are N-acyl substituents of D-alanine.</text>
        <dbReference type="EC" id="3.4.16.4"/>
    </reaction>
</comment>
<dbReference type="GO" id="GO:0008955">
    <property type="term" value="F:peptidoglycan glycosyltransferase activity"/>
    <property type="evidence" value="ECO:0007669"/>
    <property type="project" value="UniProtKB-EC"/>
</dbReference>
<dbReference type="PRINTS" id="PR01217">
    <property type="entry name" value="PRICHEXTENSN"/>
</dbReference>
<keyword evidence="11" id="KW-0961">Cell wall biogenesis/degradation</keyword>
<keyword evidence="10" id="KW-0511">Multifunctional enzyme</keyword>
<reference evidence="18 19" key="1">
    <citation type="submission" date="2016-10" db="EMBL/GenBank/DDBJ databases">
        <authorList>
            <person name="Cai Z."/>
        </authorList>
    </citation>
    <scope>NUCLEOTIDE SEQUENCE [LARGE SCALE GENOMIC DNA]</scope>
    <source>
        <strain evidence="18 19">CGMCC 1.10826</strain>
    </source>
</reference>
<comment type="similarity">
    <text evidence="2">In the N-terminal section; belongs to the glycosyltransferase 51 family.</text>
</comment>
<evidence type="ECO:0000256" key="13">
    <source>
        <dbReference type="ARBA" id="ARBA00049902"/>
    </source>
</evidence>
<evidence type="ECO:0000256" key="1">
    <source>
        <dbReference type="ARBA" id="ARBA00007090"/>
    </source>
</evidence>
<dbReference type="FunFam" id="1.10.3810.10:FF:000001">
    <property type="entry name" value="Penicillin-binding protein 1A"/>
    <property type="match status" value="1"/>
</dbReference>
<evidence type="ECO:0000256" key="6">
    <source>
        <dbReference type="ARBA" id="ARBA00022679"/>
    </source>
</evidence>
<dbReference type="InterPro" id="IPR023346">
    <property type="entry name" value="Lysozyme-like_dom_sf"/>
</dbReference>
<dbReference type="Proteomes" id="UP000250222">
    <property type="component" value="Unassembled WGS sequence"/>
</dbReference>
<feature type="compositionally biased region" description="Pro residues" evidence="14">
    <location>
        <begin position="711"/>
        <end position="720"/>
    </location>
</feature>
<proteinExistence type="inferred from homology"/>
<keyword evidence="6" id="KW-0808">Transferase</keyword>
<keyword evidence="5" id="KW-0328">Glycosyltransferase</keyword>
<dbReference type="InterPro" id="IPR012338">
    <property type="entry name" value="Beta-lactam/transpept-like"/>
</dbReference>
<feature type="compositionally biased region" description="Acidic residues" evidence="14">
    <location>
        <begin position="661"/>
        <end position="707"/>
    </location>
</feature>
<feature type="domain" description="Glycosyl transferase family 51" evidence="17">
    <location>
        <begin position="89"/>
        <end position="259"/>
    </location>
</feature>
<dbReference type="GO" id="GO:0009252">
    <property type="term" value="P:peptidoglycan biosynthetic process"/>
    <property type="evidence" value="ECO:0007669"/>
    <property type="project" value="UniProtKB-KW"/>
</dbReference>
<dbReference type="SUPFAM" id="SSF53955">
    <property type="entry name" value="Lysozyme-like"/>
    <property type="match status" value="1"/>
</dbReference>
<dbReference type="Pfam" id="PF00905">
    <property type="entry name" value="Transpeptidase"/>
    <property type="match status" value="1"/>
</dbReference>
<feature type="region of interest" description="Disordered" evidence="14">
    <location>
        <begin position="1"/>
        <end position="26"/>
    </location>
</feature>
<keyword evidence="15" id="KW-1133">Transmembrane helix</keyword>
<dbReference type="RefSeq" id="WP_110853886.1">
    <property type="nucleotide sequence ID" value="NZ_QKLZ01000022.1"/>
</dbReference>
<dbReference type="GO" id="GO:0008658">
    <property type="term" value="F:penicillin binding"/>
    <property type="evidence" value="ECO:0007669"/>
    <property type="project" value="InterPro"/>
</dbReference>
<keyword evidence="8" id="KW-0133">Cell shape</keyword>
<dbReference type="GO" id="GO:0071555">
    <property type="term" value="P:cell wall organization"/>
    <property type="evidence" value="ECO:0007669"/>
    <property type="project" value="UniProtKB-KW"/>
</dbReference>
<sequence>MAATKEPGRRSSATTKGRKRRFDYPRSGKGPIRRWLPSWRVVLGAAVTGIAVVVGVFAAAYVTTEIPEPGDFSQAQGTHVYFADGETEMGSFAEFNREIIDPSTLPAHVGNAVVASEDRRFYENVGIDPIAIGRALVNNLRGNPTQGGSTLTQQYVERYYIGTTTSYVGKFREAILALKIDRELSKDEILGDYLNTIYFGRNAYGIETAAQAYFDKPAAELTLSESALLAGVIPAPSAWDPAIDPQRAEERWARTLEFMVRDGWITQEEADEQTFPETVEHVRSDTYAGPDGYLLDMTRRELVSKAGLTDEEIDTLGLRVTTTIDPEAQAAAVEVVDALPEDRPEDNRVALVSIDPSSGEIVALYGGPDFVSQSRNAATQDVAQAGSTFKPFTLVAALEDGIPLSQTYPSYTPMEIEGFENPVNNYDDVNRGYIDLVEATEQSVNTTYAQLNMEIGPERSVEAAVAAGLPEDTAGLEAVPSNVLGPASPHPIDVARAYATFAAQGVRHNPYIVSEVTDADGNVIYAGTSNGTEVFEPDVMAEATYAMTSVVDEGTGVRASDLGRPAAGKTGTSNEGRSAWFAGYVPQLATVVAMYQVGEDGTEESLTPFGEYASITGSTYPTTMWRDFMSTVLEDEPVEEFPERPAPPEPTYVPPPPAPEPEPEPETEEPTEEPTTEEPTEEPTTEEPEPEPEPTTEEPEPEPEPTTEEPSPTPSPSPSRPPEDGDEDAPPGRPGGQDGQRPPRG</sequence>
<dbReference type="EMBL" id="UETB01000022">
    <property type="protein sequence ID" value="SSA47107.1"/>
    <property type="molecule type" value="Genomic_DNA"/>
</dbReference>
<keyword evidence="15" id="KW-0472">Membrane</keyword>
<organism evidence="18 19">
    <name type="scientific">Georgenia satyanarayanai</name>
    <dbReference type="NCBI Taxonomy" id="860221"/>
    <lineage>
        <taxon>Bacteria</taxon>
        <taxon>Bacillati</taxon>
        <taxon>Actinomycetota</taxon>
        <taxon>Actinomycetes</taxon>
        <taxon>Micrococcales</taxon>
        <taxon>Bogoriellaceae</taxon>
        <taxon>Georgenia</taxon>
    </lineage>
</organism>
<dbReference type="InterPro" id="IPR001460">
    <property type="entry name" value="PCN-bd_Tpept"/>
</dbReference>
<keyword evidence="7" id="KW-0378">Hydrolase</keyword>
<evidence type="ECO:0000313" key="18">
    <source>
        <dbReference type="EMBL" id="SSA47107.1"/>
    </source>
</evidence>
<accession>A0A2Y9AX41</accession>
<feature type="domain" description="Penicillin-binding protein transpeptidase" evidence="16">
    <location>
        <begin position="351"/>
        <end position="602"/>
    </location>
</feature>
<protein>
    <submittedName>
        <fullName evidence="18">Membrane carboxypeptidase (Penicillin-binding protein)</fullName>
    </submittedName>
</protein>
<evidence type="ECO:0000256" key="9">
    <source>
        <dbReference type="ARBA" id="ARBA00022984"/>
    </source>
</evidence>
<evidence type="ECO:0000256" key="10">
    <source>
        <dbReference type="ARBA" id="ARBA00023268"/>
    </source>
</evidence>
<dbReference type="PANTHER" id="PTHR32282:SF34">
    <property type="entry name" value="PENICILLIN-BINDING PROTEIN 1A"/>
    <property type="match status" value="1"/>
</dbReference>
<dbReference type="AlphaFoldDB" id="A0A2Y9AX41"/>
<comment type="catalytic activity">
    <reaction evidence="13">
        <text>[GlcNAc-(1-&gt;4)-Mur2Ac(oyl-L-Ala-gamma-D-Glu-L-Lys-D-Ala-D-Ala)](n)-di-trans,octa-cis-undecaprenyl diphosphate + beta-D-GlcNAc-(1-&gt;4)-Mur2Ac(oyl-L-Ala-gamma-D-Glu-L-Lys-D-Ala-D-Ala)-di-trans,octa-cis-undecaprenyl diphosphate = [GlcNAc-(1-&gt;4)-Mur2Ac(oyl-L-Ala-gamma-D-Glu-L-Lys-D-Ala-D-Ala)](n+1)-di-trans,octa-cis-undecaprenyl diphosphate + di-trans,octa-cis-undecaprenyl diphosphate + H(+)</text>
        <dbReference type="Rhea" id="RHEA:23708"/>
        <dbReference type="Rhea" id="RHEA-COMP:9602"/>
        <dbReference type="Rhea" id="RHEA-COMP:9603"/>
        <dbReference type="ChEBI" id="CHEBI:15378"/>
        <dbReference type="ChEBI" id="CHEBI:58405"/>
        <dbReference type="ChEBI" id="CHEBI:60033"/>
        <dbReference type="ChEBI" id="CHEBI:78435"/>
        <dbReference type="EC" id="2.4.99.28"/>
    </reaction>
</comment>
<evidence type="ECO:0000256" key="4">
    <source>
        <dbReference type="ARBA" id="ARBA00022670"/>
    </source>
</evidence>
<evidence type="ECO:0000256" key="12">
    <source>
        <dbReference type="ARBA" id="ARBA00034000"/>
    </source>
</evidence>
<dbReference type="GO" id="GO:0009002">
    <property type="term" value="F:serine-type D-Ala-D-Ala carboxypeptidase activity"/>
    <property type="evidence" value="ECO:0007669"/>
    <property type="project" value="UniProtKB-EC"/>
</dbReference>
<dbReference type="GO" id="GO:0030288">
    <property type="term" value="C:outer membrane-bounded periplasmic space"/>
    <property type="evidence" value="ECO:0007669"/>
    <property type="project" value="TreeGrafter"/>
</dbReference>
<dbReference type="InterPro" id="IPR050396">
    <property type="entry name" value="Glycosyltr_51/Transpeptidase"/>
</dbReference>
<dbReference type="Gene3D" id="3.40.710.10">
    <property type="entry name" value="DD-peptidase/beta-lactamase superfamily"/>
    <property type="match status" value="1"/>
</dbReference>
<keyword evidence="15" id="KW-0812">Transmembrane</keyword>
<keyword evidence="9" id="KW-0573">Peptidoglycan synthesis</keyword>
<dbReference type="Pfam" id="PF00912">
    <property type="entry name" value="Transgly"/>
    <property type="match status" value="1"/>
</dbReference>
<evidence type="ECO:0000259" key="16">
    <source>
        <dbReference type="Pfam" id="PF00905"/>
    </source>
</evidence>
<dbReference type="GO" id="GO:0008360">
    <property type="term" value="P:regulation of cell shape"/>
    <property type="evidence" value="ECO:0007669"/>
    <property type="project" value="UniProtKB-KW"/>
</dbReference>
<dbReference type="SUPFAM" id="SSF56601">
    <property type="entry name" value="beta-lactamase/transpeptidase-like"/>
    <property type="match status" value="1"/>
</dbReference>
<dbReference type="InterPro" id="IPR036950">
    <property type="entry name" value="PBP_transglycosylase"/>
</dbReference>
<evidence type="ECO:0000256" key="3">
    <source>
        <dbReference type="ARBA" id="ARBA00022645"/>
    </source>
</evidence>
<evidence type="ECO:0000256" key="8">
    <source>
        <dbReference type="ARBA" id="ARBA00022960"/>
    </source>
</evidence>
<feature type="compositionally biased region" description="Pro residues" evidence="14">
    <location>
        <begin position="644"/>
        <end position="660"/>
    </location>
</feature>
<keyword evidence="19" id="KW-1185">Reference proteome</keyword>
<name>A0A2Y9AX41_9MICO</name>
<evidence type="ECO:0000256" key="5">
    <source>
        <dbReference type="ARBA" id="ARBA00022676"/>
    </source>
</evidence>
<evidence type="ECO:0000256" key="15">
    <source>
        <dbReference type="SAM" id="Phobius"/>
    </source>
</evidence>
<feature type="region of interest" description="Disordered" evidence="14">
    <location>
        <begin position="637"/>
        <end position="745"/>
    </location>
</feature>
<dbReference type="OrthoDB" id="9766909at2"/>
<evidence type="ECO:0000256" key="2">
    <source>
        <dbReference type="ARBA" id="ARBA00007739"/>
    </source>
</evidence>